<dbReference type="PROSITE" id="PS00107">
    <property type="entry name" value="PROTEIN_KINASE_ATP"/>
    <property type="match status" value="1"/>
</dbReference>
<feature type="domain" description="Protein kinase" evidence="5">
    <location>
        <begin position="576"/>
        <end position="915"/>
    </location>
</feature>
<feature type="region of interest" description="Disordered" evidence="4">
    <location>
        <begin position="232"/>
        <end position="261"/>
    </location>
</feature>
<dbReference type="SUPFAM" id="SSF56112">
    <property type="entry name" value="Protein kinase-like (PK-like)"/>
    <property type="match status" value="2"/>
</dbReference>
<feature type="binding site" evidence="3">
    <location>
        <position position="605"/>
    </location>
    <ligand>
        <name>ATP</name>
        <dbReference type="ChEBI" id="CHEBI:30616"/>
    </ligand>
</feature>
<dbReference type="eggNOG" id="KOG0032">
    <property type="taxonomic scope" value="Eukaryota"/>
</dbReference>
<evidence type="ECO:0000313" key="6">
    <source>
        <dbReference type="EMBL" id="EMP35916.1"/>
    </source>
</evidence>
<feature type="compositionally biased region" description="Low complexity" evidence="4">
    <location>
        <begin position="379"/>
        <end position="389"/>
    </location>
</feature>
<reference evidence="7" key="1">
    <citation type="journal article" date="2013" name="Nat. Genet.">
        <title>The draft genomes of soft-shell turtle and green sea turtle yield insights into the development and evolution of the turtle-specific body plan.</title>
        <authorList>
            <person name="Wang Z."/>
            <person name="Pascual-Anaya J."/>
            <person name="Zadissa A."/>
            <person name="Li W."/>
            <person name="Niimura Y."/>
            <person name="Huang Z."/>
            <person name="Li C."/>
            <person name="White S."/>
            <person name="Xiong Z."/>
            <person name="Fang D."/>
            <person name="Wang B."/>
            <person name="Ming Y."/>
            <person name="Chen Y."/>
            <person name="Zheng Y."/>
            <person name="Kuraku S."/>
            <person name="Pignatelli M."/>
            <person name="Herrero J."/>
            <person name="Beal K."/>
            <person name="Nozawa M."/>
            <person name="Li Q."/>
            <person name="Wang J."/>
            <person name="Zhang H."/>
            <person name="Yu L."/>
            <person name="Shigenobu S."/>
            <person name="Wang J."/>
            <person name="Liu J."/>
            <person name="Flicek P."/>
            <person name="Searle S."/>
            <person name="Wang J."/>
            <person name="Kuratani S."/>
            <person name="Yin Y."/>
            <person name="Aken B."/>
            <person name="Zhang G."/>
            <person name="Irie N."/>
        </authorList>
    </citation>
    <scope>NUCLEOTIDE SEQUENCE [LARGE SCALE GENOMIC DNA]</scope>
</reference>
<feature type="compositionally biased region" description="Basic and acidic residues" evidence="4">
    <location>
        <begin position="446"/>
        <end position="459"/>
    </location>
</feature>
<feature type="compositionally biased region" description="Basic and acidic residues" evidence="4">
    <location>
        <begin position="1"/>
        <end position="10"/>
    </location>
</feature>
<dbReference type="PANTHER" id="PTHR24347">
    <property type="entry name" value="SERINE/THREONINE-PROTEIN KINASE"/>
    <property type="match status" value="1"/>
</dbReference>
<feature type="compositionally biased region" description="Basic and acidic residues" evidence="4">
    <location>
        <begin position="470"/>
        <end position="495"/>
    </location>
</feature>
<proteinExistence type="predicted"/>
<feature type="compositionally biased region" description="Basic and acidic residues" evidence="4">
    <location>
        <begin position="197"/>
        <end position="213"/>
    </location>
</feature>
<dbReference type="SMART" id="SM00220">
    <property type="entry name" value="S_TKc"/>
    <property type="match status" value="1"/>
</dbReference>
<dbReference type="InterPro" id="IPR000719">
    <property type="entry name" value="Prot_kinase_dom"/>
</dbReference>
<dbReference type="InterPro" id="IPR011009">
    <property type="entry name" value="Kinase-like_dom_sf"/>
</dbReference>
<dbReference type="PROSITE" id="PS00108">
    <property type="entry name" value="PROTEIN_KINASE_ST"/>
    <property type="match status" value="1"/>
</dbReference>
<gene>
    <name evidence="6" type="ORF">UY3_06882</name>
</gene>
<sequence>MSEGNMEHGKGPGNAVARLQPARGNHLSTMDKKLNLLSEKVDKLLSSQEDLNGKLQKVNRGIDDLGKNIDKLTASQASAAETDAAKRGLKPGDSVCPFETENACSEMLKLMRATQQGALKHRERLEKIEKMVDTVDKVITFVGETFKNSKVVDFILRGIVPWKKGSLVEILMETKDQPEEKGAKPKHVSSNRGVQAESKESLEEPKGKEKLDETNGACEKVNSFDAVVSKVDSSPQVKERTTQLQKIAGSGKTNSSKNCQPQKGTGIKALIPNHGLPFINHDPVGNKNVTAEAIDMDRAPGLEEHHRNPITQKSKESENKPSTFSAISMEAMPSTSKSVSRAGCEVIRTRISINVQMTETQEKIPVAKEGSLGDHGGTSSKVKSPLSSPLEVEGIKHLTGKFKHNPCPPNTRTDPIQEVKGVKLANKHNEQEPKLGKPQVLLNKVSTDKKPLEKSELKCKSISSQSTAENDTKKDLGGKMKSHKETTKTMKESTKDARSELELKCVELESTYTGQKEDNANQCTGDTPENTTSVETSKAFGKEDEVIIDDSPPSPAPFDHRIVSVKHTEITTCYSVCRHEVLGGGRFGQVHKCTEVSTGLNLAAKIIKVKGAKERREEGSNGPLNRVYTTRYMYPPSLNSLGFGTHVLCLASAVQLREEVKNEINIMNQLNHVNLIQLYDAFECKNNLTLIMEYVDGGELFDRITDENYHLTELDAILFTKQICEGVHYIHQQYILHLDLKPENILCINRTGNQIKIIDFGLARRYKPREKLKVNFGTPEFLAPEVVNYDFVSFPTDMWSVGVITYMLYKPREKLKVNFGTPEFLAPEVVNYDFVSFPTDMWSVGVITYMLLSGLSPFLGETDAETMNYIVNCSWDFDAEAFEQLSEEAKDFISKLLVKEKSLKYSKGSIGEPFTTEFQPATSDFRPECGPSFDIMKSDLEKNSGISFYS</sequence>
<feature type="region of interest" description="Disordered" evidence="4">
    <location>
        <begin position="1"/>
        <end position="21"/>
    </location>
</feature>
<evidence type="ECO:0000259" key="5">
    <source>
        <dbReference type="PROSITE" id="PS50011"/>
    </source>
</evidence>
<dbReference type="Proteomes" id="UP000031443">
    <property type="component" value="Unassembled WGS sequence"/>
</dbReference>
<feature type="region of interest" description="Disordered" evidence="4">
    <location>
        <begin position="366"/>
        <end position="389"/>
    </location>
</feature>
<dbReference type="Gene3D" id="1.10.510.10">
    <property type="entry name" value="Transferase(Phosphotransferase) domain 1"/>
    <property type="match status" value="2"/>
</dbReference>
<keyword evidence="1 3" id="KW-0547">Nucleotide-binding</keyword>
<protein>
    <submittedName>
        <fullName evidence="6">Putative myosin light chain kinase 3</fullName>
    </submittedName>
</protein>
<feature type="compositionally biased region" description="Basic and acidic residues" evidence="4">
    <location>
        <begin position="298"/>
        <end position="319"/>
    </location>
</feature>
<feature type="region of interest" description="Disordered" evidence="4">
    <location>
        <begin position="516"/>
        <end position="536"/>
    </location>
</feature>
<accession>M7BDA8</accession>
<keyword evidence="2 3" id="KW-0067">ATP-binding</keyword>
<evidence type="ECO:0000256" key="2">
    <source>
        <dbReference type="ARBA" id="ARBA00022840"/>
    </source>
</evidence>
<evidence type="ECO:0000256" key="4">
    <source>
        <dbReference type="SAM" id="MobiDB-lite"/>
    </source>
</evidence>
<dbReference type="GO" id="GO:0005524">
    <property type="term" value="F:ATP binding"/>
    <property type="evidence" value="ECO:0007669"/>
    <property type="project" value="UniProtKB-UniRule"/>
</dbReference>
<dbReference type="EMBL" id="KB527134">
    <property type="protein sequence ID" value="EMP35916.1"/>
    <property type="molecule type" value="Genomic_DNA"/>
</dbReference>
<keyword evidence="6" id="KW-0418">Kinase</keyword>
<keyword evidence="6" id="KW-0808">Transferase</keyword>
<dbReference type="InterPro" id="IPR017441">
    <property type="entry name" value="Protein_kinase_ATP_BS"/>
</dbReference>
<feature type="compositionally biased region" description="Polar residues" evidence="4">
    <location>
        <begin position="251"/>
        <end position="261"/>
    </location>
</feature>
<feature type="region of interest" description="Disordered" evidence="4">
    <location>
        <begin position="298"/>
        <end position="321"/>
    </location>
</feature>
<feature type="region of interest" description="Disordered" evidence="4">
    <location>
        <begin position="176"/>
        <end position="216"/>
    </location>
</feature>
<evidence type="ECO:0000256" key="1">
    <source>
        <dbReference type="ARBA" id="ARBA00022741"/>
    </source>
</evidence>
<organism evidence="6 7">
    <name type="scientific">Chelonia mydas</name>
    <name type="common">Green sea-turtle</name>
    <name type="synonym">Chelonia agassizi</name>
    <dbReference type="NCBI Taxonomy" id="8469"/>
    <lineage>
        <taxon>Eukaryota</taxon>
        <taxon>Metazoa</taxon>
        <taxon>Chordata</taxon>
        <taxon>Craniata</taxon>
        <taxon>Vertebrata</taxon>
        <taxon>Euteleostomi</taxon>
        <taxon>Archelosauria</taxon>
        <taxon>Testudinata</taxon>
        <taxon>Testudines</taxon>
        <taxon>Cryptodira</taxon>
        <taxon>Durocryptodira</taxon>
        <taxon>Americhelydia</taxon>
        <taxon>Chelonioidea</taxon>
        <taxon>Cheloniidae</taxon>
        <taxon>Chelonia</taxon>
    </lineage>
</organism>
<dbReference type="InterPro" id="IPR008271">
    <property type="entry name" value="Ser/Thr_kinase_AS"/>
</dbReference>
<name>M7BDA8_CHEMY</name>
<keyword evidence="7" id="KW-1185">Reference proteome</keyword>
<dbReference type="GO" id="GO:0004672">
    <property type="term" value="F:protein kinase activity"/>
    <property type="evidence" value="ECO:0007669"/>
    <property type="project" value="InterPro"/>
</dbReference>
<dbReference type="Gene3D" id="3.30.200.20">
    <property type="entry name" value="Phosphorylase Kinase, domain 1"/>
    <property type="match status" value="2"/>
</dbReference>
<evidence type="ECO:0000313" key="7">
    <source>
        <dbReference type="Proteomes" id="UP000031443"/>
    </source>
</evidence>
<feature type="region of interest" description="Disordered" evidence="4">
    <location>
        <begin position="446"/>
        <end position="495"/>
    </location>
</feature>
<dbReference type="AlphaFoldDB" id="M7BDA8"/>
<dbReference type="Pfam" id="PF00069">
    <property type="entry name" value="Pkinase"/>
    <property type="match status" value="2"/>
</dbReference>
<dbReference type="PROSITE" id="PS50011">
    <property type="entry name" value="PROTEIN_KINASE_DOM"/>
    <property type="match status" value="1"/>
</dbReference>
<evidence type="ECO:0000256" key="3">
    <source>
        <dbReference type="PROSITE-ProRule" id="PRU10141"/>
    </source>
</evidence>